<keyword evidence="1" id="KW-1133">Transmembrane helix</keyword>
<keyword evidence="4" id="KW-1185">Reference proteome</keyword>
<feature type="domain" description="DUF8151" evidence="2">
    <location>
        <begin position="1"/>
        <end position="79"/>
    </location>
</feature>
<feature type="transmembrane region" description="Helical" evidence="1">
    <location>
        <begin position="12"/>
        <end position="32"/>
    </location>
</feature>
<keyword evidence="1" id="KW-0472">Membrane</keyword>
<organism evidence="3 4">
    <name type="scientific">Halobaculum gomorrense</name>
    <dbReference type="NCBI Taxonomy" id="43928"/>
    <lineage>
        <taxon>Archaea</taxon>
        <taxon>Methanobacteriati</taxon>
        <taxon>Methanobacteriota</taxon>
        <taxon>Stenosarchaea group</taxon>
        <taxon>Halobacteria</taxon>
        <taxon>Halobacteriales</taxon>
        <taxon>Haloferacaceae</taxon>
        <taxon>Halobaculum</taxon>
    </lineage>
</organism>
<dbReference type="InterPro" id="IPR058464">
    <property type="entry name" value="DUF8151"/>
</dbReference>
<feature type="transmembrane region" description="Helical" evidence="1">
    <location>
        <begin position="52"/>
        <end position="71"/>
    </location>
</feature>
<gene>
    <name evidence="3" type="ORF">SAMN05443636_0178</name>
</gene>
<evidence type="ECO:0000313" key="4">
    <source>
        <dbReference type="Proteomes" id="UP000184357"/>
    </source>
</evidence>
<evidence type="ECO:0000313" key="3">
    <source>
        <dbReference type="EMBL" id="SHG41686.1"/>
    </source>
</evidence>
<evidence type="ECO:0000256" key="1">
    <source>
        <dbReference type="SAM" id="Phobius"/>
    </source>
</evidence>
<sequence length="81" mass="8832">MQTSLFDTAWAVAEYVFVAAASVALTGIGVVFEQDALAAYAAAQPDFAVVDFALGTLALVWGVYLVGYRQLVPRTRRYLRE</sequence>
<name>A0A1M5JM85_9EURY</name>
<dbReference type="RefSeq" id="WP_073306534.1">
    <property type="nucleotide sequence ID" value="NZ_FQWV01000001.1"/>
</dbReference>
<dbReference type="STRING" id="43928.SAMN05443636_0178"/>
<dbReference type="AlphaFoldDB" id="A0A1M5JM85"/>
<accession>A0A1M5JM85</accession>
<dbReference type="OrthoDB" id="382228at2157"/>
<protein>
    <recommendedName>
        <fullName evidence="2">DUF8151 domain-containing protein</fullName>
    </recommendedName>
</protein>
<proteinExistence type="predicted"/>
<evidence type="ECO:0000259" key="2">
    <source>
        <dbReference type="Pfam" id="PF26478"/>
    </source>
</evidence>
<keyword evidence="1" id="KW-0812">Transmembrane</keyword>
<dbReference type="Pfam" id="PF26478">
    <property type="entry name" value="DUF8151"/>
    <property type="match status" value="1"/>
</dbReference>
<reference evidence="3 4" key="1">
    <citation type="submission" date="2016-11" db="EMBL/GenBank/DDBJ databases">
        <authorList>
            <person name="Jaros S."/>
            <person name="Januszkiewicz K."/>
            <person name="Wedrychowicz H."/>
        </authorList>
    </citation>
    <scope>NUCLEOTIDE SEQUENCE [LARGE SCALE GENOMIC DNA]</scope>
    <source>
        <strain evidence="3 4">DSM 9297</strain>
    </source>
</reference>
<dbReference type="Proteomes" id="UP000184357">
    <property type="component" value="Unassembled WGS sequence"/>
</dbReference>
<dbReference type="EMBL" id="FQWV01000001">
    <property type="protein sequence ID" value="SHG41686.1"/>
    <property type="molecule type" value="Genomic_DNA"/>
</dbReference>